<dbReference type="Gene3D" id="3.10.450.280">
    <property type="match status" value="1"/>
</dbReference>
<dbReference type="Pfam" id="PF18042">
    <property type="entry name" value="ORF_12_N"/>
    <property type="match status" value="1"/>
</dbReference>
<protein>
    <submittedName>
        <fullName evidence="3">Uncharacterized protein</fullName>
    </submittedName>
</protein>
<proteinExistence type="predicted"/>
<dbReference type="InterPro" id="IPR000871">
    <property type="entry name" value="Beta-lactam_class-A"/>
</dbReference>
<reference evidence="4" key="1">
    <citation type="submission" date="2018-05" db="EMBL/GenBank/DDBJ databases">
        <authorList>
            <person name="Li Y."/>
        </authorList>
    </citation>
    <scope>NUCLEOTIDE SEQUENCE [LARGE SCALE GENOMIC DNA]</scope>
    <source>
        <strain evidence="4">sk1b4</strain>
    </source>
</reference>
<keyword evidence="4" id="KW-1185">Reference proteome</keyword>
<name>A0A2V1K806_9ACTO</name>
<dbReference type="Proteomes" id="UP000245283">
    <property type="component" value="Unassembled WGS sequence"/>
</dbReference>
<sequence length="464" mass="49267">MMQHLLRISGGVSNRSANTVPEKPSRSSWHRAITACLAAVVLVLTGCQSSPPQSSAPTSAPVSTSAFPSTEAGKAMEWIHTVLEQDADVAEGDVEGRFSQEFTAEVPPTELVSLFNENLRPAAPFEVTDYAGDELTSSATFTGSEGDPFVVQIAVDADGTINGLLFTPENDHEEATTLEDAEARLDELPIDVNYLVTSGEKNIAASGEQDVAPIGSAFKLWVLLAVVNSIDDGSLNWNDELTVEASNKSLPSGDLQNLPDGSTVTVREAAQKMIEISDNTATDLLIGAVGREKVDALVPEHMRPVATTRQFFELVWGEGSDRLGEYSEADEQGRAKILDSLEDLTVSATDVDMDTSKVSAPTWAASPEEVADIWEQLDSASEQHPELDEILGANTAVSVSGYNNLWFKGGSLPGVLAGSWTGETESGDRVTVVLIASSDDATAVNDNTMELLLLGGDILTLLAS</sequence>
<dbReference type="Pfam" id="PF13354">
    <property type="entry name" value="Beta-lactamase2"/>
    <property type="match status" value="1"/>
</dbReference>
<evidence type="ECO:0000259" key="2">
    <source>
        <dbReference type="Pfam" id="PF18042"/>
    </source>
</evidence>
<dbReference type="OrthoDB" id="108135at2"/>
<dbReference type="SUPFAM" id="SSF56601">
    <property type="entry name" value="beta-lactamase/transpeptidase-like"/>
    <property type="match status" value="1"/>
</dbReference>
<comment type="caution">
    <text evidence="3">The sequence shown here is derived from an EMBL/GenBank/DDBJ whole genome shotgun (WGS) entry which is preliminary data.</text>
</comment>
<dbReference type="PANTHER" id="PTHR35333">
    <property type="entry name" value="BETA-LACTAMASE"/>
    <property type="match status" value="1"/>
</dbReference>
<dbReference type="GO" id="GO:0008800">
    <property type="term" value="F:beta-lactamase activity"/>
    <property type="evidence" value="ECO:0007669"/>
    <property type="project" value="InterPro"/>
</dbReference>
<dbReference type="InterPro" id="IPR045155">
    <property type="entry name" value="Beta-lactam_cat"/>
</dbReference>
<evidence type="ECO:0000259" key="1">
    <source>
        <dbReference type="Pfam" id="PF13354"/>
    </source>
</evidence>
<evidence type="ECO:0000313" key="4">
    <source>
        <dbReference type="Proteomes" id="UP000245283"/>
    </source>
</evidence>
<accession>A0A2V1K806</accession>
<dbReference type="AlphaFoldDB" id="A0A2V1K806"/>
<dbReference type="Gene3D" id="3.40.710.10">
    <property type="entry name" value="DD-peptidase/beta-lactamase superfamily"/>
    <property type="match status" value="1"/>
</dbReference>
<feature type="domain" description="Beta-lactamase class A catalytic" evidence="1">
    <location>
        <begin position="201"/>
        <end position="377"/>
    </location>
</feature>
<organism evidence="3 4">
    <name type="scientific">Ancrocorticia populi</name>
    <dbReference type="NCBI Taxonomy" id="2175228"/>
    <lineage>
        <taxon>Bacteria</taxon>
        <taxon>Bacillati</taxon>
        <taxon>Actinomycetota</taxon>
        <taxon>Actinomycetes</taxon>
        <taxon>Actinomycetales</taxon>
        <taxon>Actinomycetaceae</taxon>
        <taxon>Ancrocorticia</taxon>
    </lineage>
</organism>
<feature type="domain" description="ORF 12 gene product N-terminal" evidence="2">
    <location>
        <begin position="68"/>
        <end position="161"/>
    </location>
</feature>
<dbReference type="GO" id="GO:0030655">
    <property type="term" value="P:beta-lactam antibiotic catabolic process"/>
    <property type="evidence" value="ECO:0007669"/>
    <property type="project" value="InterPro"/>
</dbReference>
<dbReference type="GO" id="GO:0046677">
    <property type="term" value="P:response to antibiotic"/>
    <property type="evidence" value="ECO:0007669"/>
    <property type="project" value="InterPro"/>
</dbReference>
<dbReference type="InterPro" id="IPR012338">
    <property type="entry name" value="Beta-lactam/transpept-like"/>
</dbReference>
<dbReference type="RefSeq" id="WP_109093418.1">
    <property type="nucleotide sequence ID" value="NZ_QETB01000003.1"/>
</dbReference>
<dbReference type="EMBL" id="QETB01000003">
    <property type="protein sequence ID" value="PWF26346.1"/>
    <property type="molecule type" value="Genomic_DNA"/>
</dbReference>
<dbReference type="InterPro" id="IPR040846">
    <property type="entry name" value="ORF_12_N"/>
</dbReference>
<evidence type="ECO:0000313" key="3">
    <source>
        <dbReference type="EMBL" id="PWF26346.1"/>
    </source>
</evidence>
<gene>
    <name evidence="3" type="ORF">DD236_05645</name>
</gene>
<dbReference type="PANTHER" id="PTHR35333:SF5">
    <property type="entry name" value="CONSERVED LIPOPROTEIN LPQF-RELATED"/>
    <property type="match status" value="1"/>
</dbReference>